<evidence type="ECO:0000313" key="2">
    <source>
        <dbReference type="EMBL" id="KAF2214553.1"/>
    </source>
</evidence>
<sequence length="199" mass="22184">MDSNMEDADMRDYGTGDFDIAIQAGGSNQPALVTGNQTPKPDGELEIAHTEQLVTAIGTTLRNPKQNAFATRDEFWTAVLSSLNPKHEIFQSLKPLGEIPKFYNKFKKQGVKEYGAVADLEGKFGTKGKMKVKASHSKSRPAGVSKKKAKGRKRKPAKRSAEEQTARREKRKEKRAVQKRKRNMFNLRGLGEALPEIEV</sequence>
<organism evidence="2 3">
    <name type="scientific">Cercospora zeae-maydis SCOH1-5</name>
    <dbReference type="NCBI Taxonomy" id="717836"/>
    <lineage>
        <taxon>Eukaryota</taxon>
        <taxon>Fungi</taxon>
        <taxon>Dikarya</taxon>
        <taxon>Ascomycota</taxon>
        <taxon>Pezizomycotina</taxon>
        <taxon>Dothideomycetes</taxon>
        <taxon>Dothideomycetidae</taxon>
        <taxon>Mycosphaerellales</taxon>
        <taxon>Mycosphaerellaceae</taxon>
        <taxon>Cercospora</taxon>
    </lineage>
</organism>
<feature type="compositionally biased region" description="Basic residues" evidence="1">
    <location>
        <begin position="127"/>
        <end position="158"/>
    </location>
</feature>
<proteinExistence type="predicted"/>
<dbReference type="AlphaFoldDB" id="A0A6A6FMC1"/>
<dbReference type="EMBL" id="ML992668">
    <property type="protein sequence ID" value="KAF2214553.1"/>
    <property type="molecule type" value="Genomic_DNA"/>
</dbReference>
<evidence type="ECO:0000313" key="3">
    <source>
        <dbReference type="Proteomes" id="UP000799539"/>
    </source>
</evidence>
<name>A0A6A6FMC1_9PEZI</name>
<evidence type="ECO:0000256" key="1">
    <source>
        <dbReference type="SAM" id="MobiDB-lite"/>
    </source>
</evidence>
<feature type="region of interest" description="Disordered" evidence="1">
    <location>
        <begin position="127"/>
        <end position="184"/>
    </location>
</feature>
<dbReference type="Proteomes" id="UP000799539">
    <property type="component" value="Unassembled WGS sequence"/>
</dbReference>
<protein>
    <submittedName>
        <fullName evidence="2">Uncharacterized protein</fullName>
    </submittedName>
</protein>
<gene>
    <name evidence="2" type="ORF">CERZMDRAFT_95815</name>
</gene>
<feature type="compositionally biased region" description="Basic residues" evidence="1">
    <location>
        <begin position="168"/>
        <end position="183"/>
    </location>
</feature>
<keyword evidence="3" id="KW-1185">Reference proteome</keyword>
<reference evidence="2" key="1">
    <citation type="journal article" date="2020" name="Stud. Mycol.">
        <title>101 Dothideomycetes genomes: a test case for predicting lifestyles and emergence of pathogens.</title>
        <authorList>
            <person name="Haridas S."/>
            <person name="Albert R."/>
            <person name="Binder M."/>
            <person name="Bloem J."/>
            <person name="Labutti K."/>
            <person name="Salamov A."/>
            <person name="Andreopoulos B."/>
            <person name="Baker S."/>
            <person name="Barry K."/>
            <person name="Bills G."/>
            <person name="Bluhm B."/>
            <person name="Cannon C."/>
            <person name="Castanera R."/>
            <person name="Culley D."/>
            <person name="Daum C."/>
            <person name="Ezra D."/>
            <person name="Gonzalez J."/>
            <person name="Henrissat B."/>
            <person name="Kuo A."/>
            <person name="Liang C."/>
            <person name="Lipzen A."/>
            <person name="Lutzoni F."/>
            <person name="Magnuson J."/>
            <person name="Mondo S."/>
            <person name="Nolan M."/>
            <person name="Ohm R."/>
            <person name="Pangilinan J."/>
            <person name="Park H.-J."/>
            <person name="Ramirez L."/>
            <person name="Alfaro M."/>
            <person name="Sun H."/>
            <person name="Tritt A."/>
            <person name="Yoshinaga Y."/>
            <person name="Zwiers L.-H."/>
            <person name="Turgeon B."/>
            <person name="Goodwin S."/>
            <person name="Spatafora J."/>
            <person name="Crous P."/>
            <person name="Grigoriev I."/>
        </authorList>
    </citation>
    <scope>NUCLEOTIDE SEQUENCE</scope>
    <source>
        <strain evidence="2">SCOH1-5</strain>
    </source>
</reference>
<accession>A0A6A6FMC1</accession>